<dbReference type="GO" id="GO:0016020">
    <property type="term" value="C:membrane"/>
    <property type="evidence" value="ECO:0007669"/>
    <property type="project" value="UniProtKB-SubCell"/>
</dbReference>
<keyword evidence="2 5" id="KW-0812">Transmembrane</keyword>
<feature type="transmembrane region" description="Helical" evidence="5">
    <location>
        <begin position="288"/>
        <end position="308"/>
    </location>
</feature>
<evidence type="ECO:0000256" key="3">
    <source>
        <dbReference type="ARBA" id="ARBA00022989"/>
    </source>
</evidence>
<feature type="transmembrane region" description="Helical" evidence="5">
    <location>
        <begin position="101"/>
        <end position="121"/>
    </location>
</feature>
<feature type="transmembrane region" description="Helical" evidence="5">
    <location>
        <begin position="193"/>
        <end position="214"/>
    </location>
</feature>
<dbReference type="EMBL" id="UOGL01000437">
    <property type="protein sequence ID" value="VAX40408.1"/>
    <property type="molecule type" value="Genomic_DNA"/>
</dbReference>
<accession>A0A3B1DW83</accession>
<evidence type="ECO:0000256" key="5">
    <source>
        <dbReference type="SAM" id="Phobius"/>
    </source>
</evidence>
<sequence length="310" mass="33602">MQTLRDYLKLLRFPAVFTALADIFLGHLLLARNLQPIGAFCLLLVSSASLYLAGMVFNDIFDRKIDAQERSFRPIPSGAVSLKSAIVLGMVLLVMGVTSAFFVSLQSLSIALMLTVAILAYDGFLKKTFLGPVAMGSCRFLNIMLGATAVEQLGESLWGAPQLYVAGGLAVYIAGVTWFARNEASEKISRWQLIGAAGIVNCGLLVMFGLIFSVPDFLAYAWHGKTSPLHVGLLLAAISFSLNRRMFVALKNPSPSTIQPAVKTMLLSVIMLDATLILLQTGLQPFPIYSVMVAALLLPALFLGRFIYMT</sequence>
<feature type="transmembrane region" description="Helical" evidence="5">
    <location>
        <begin position="226"/>
        <end position="243"/>
    </location>
</feature>
<protein>
    <recommendedName>
        <fullName evidence="7">Prenyltransferase</fullName>
    </recommendedName>
</protein>
<dbReference type="InterPro" id="IPR000537">
    <property type="entry name" value="UbiA_prenyltransferase"/>
</dbReference>
<keyword evidence="3 5" id="KW-1133">Transmembrane helix</keyword>
<dbReference type="GO" id="GO:0016765">
    <property type="term" value="F:transferase activity, transferring alkyl or aryl (other than methyl) groups"/>
    <property type="evidence" value="ECO:0007669"/>
    <property type="project" value="InterPro"/>
</dbReference>
<dbReference type="Pfam" id="PF01040">
    <property type="entry name" value="UbiA"/>
    <property type="match status" value="1"/>
</dbReference>
<feature type="transmembrane region" description="Helical" evidence="5">
    <location>
        <begin position="78"/>
        <end position="95"/>
    </location>
</feature>
<name>A0A3B1DW83_9ZZZZ</name>
<feature type="transmembrane region" description="Helical" evidence="5">
    <location>
        <begin position="264"/>
        <end position="282"/>
    </location>
</feature>
<organism evidence="6">
    <name type="scientific">hydrothermal vent metagenome</name>
    <dbReference type="NCBI Taxonomy" id="652676"/>
    <lineage>
        <taxon>unclassified sequences</taxon>
        <taxon>metagenomes</taxon>
        <taxon>ecological metagenomes</taxon>
    </lineage>
</organism>
<feature type="transmembrane region" description="Helical" evidence="5">
    <location>
        <begin position="12"/>
        <end position="31"/>
    </location>
</feature>
<gene>
    <name evidence="6" type="ORF">MNBD_PLANCTO02-366</name>
</gene>
<dbReference type="CDD" id="cd13964">
    <property type="entry name" value="PT_UbiA_1"/>
    <property type="match status" value="1"/>
</dbReference>
<evidence type="ECO:0000256" key="4">
    <source>
        <dbReference type="ARBA" id="ARBA00023136"/>
    </source>
</evidence>
<comment type="subcellular location">
    <subcellularLocation>
        <location evidence="1">Membrane</location>
        <topology evidence="1">Multi-pass membrane protein</topology>
    </subcellularLocation>
</comment>
<dbReference type="PANTHER" id="PTHR42723">
    <property type="entry name" value="CHLOROPHYLL SYNTHASE"/>
    <property type="match status" value="1"/>
</dbReference>
<evidence type="ECO:0000256" key="1">
    <source>
        <dbReference type="ARBA" id="ARBA00004141"/>
    </source>
</evidence>
<dbReference type="PANTHER" id="PTHR42723:SF1">
    <property type="entry name" value="CHLOROPHYLL SYNTHASE, CHLOROPLASTIC"/>
    <property type="match status" value="1"/>
</dbReference>
<evidence type="ECO:0008006" key="7">
    <source>
        <dbReference type="Google" id="ProtNLM"/>
    </source>
</evidence>
<feature type="transmembrane region" description="Helical" evidence="5">
    <location>
        <begin position="37"/>
        <end position="57"/>
    </location>
</feature>
<feature type="transmembrane region" description="Helical" evidence="5">
    <location>
        <begin position="128"/>
        <end position="150"/>
    </location>
</feature>
<evidence type="ECO:0000256" key="2">
    <source>
        <dbReference type="ARBA" id="ARBA00022692"/>
    </source>
</evidence>
<evidence type="ECO:0000313" key="6">
    <source>
        <dbReference type="EMBL" id="VAX40408.1"/>
    </source>
</evidence>
<reference evidence="6" key="1">
    <citation type="submission" date="2018-06" db="EMBL/GenBank/DDBJ databases">
        <authorList>
            <person name="Zhirakovskaya E."/>
        </authorList>
    </citation>
    <scope>NUCLEOTIDE SEQUENCE</scope>
</reference>
<dbReference type="Gene3D" id="1.10.357.140">
    <property type="entry name" value="UbiA prenyltransferase"/>
    <property type="match status" value="1"/>
</dbReference>
<feature type="transmembrane region" description="Helical" evidence="5">
    <location>
        <begin position="162"/>
        <end position="181"/>
    </location>
</feature>
<dbReference type="AlphaFoldDB" id="A0A3B1DW83"/>
<keyword evidence="4 5" id="KW-0472">Membrane</keyword>
<proteinExistence type="predicted"/>
<dbReference type="InterPro" id="IPR050475">
    <property type="entry name" value="Prenyltransferase_related"/>
</dbReference>
<dbReference type="InterPro" id="IPR044878">
    <property type="entry name" value="UbiA_sf"/>
</dbReference>